<feature type="compositionally biased region" description="Low complexity" evidence="8">
    <location>
        <begin position="2309"/>
        <end position="2319"/>
    </location>
</feature>
<feature type="compositionally biased region" description="Low complexity" evidence="8">
    <location>
        <begin position="2110"/>
        <end position="2132"/>
    </location>
</feature>
<dbReference type="GO" id="GO:0016192">
    <property type="term" value="P:vesicle-mediated transport"/>
    <property type="evidence" value="ECO:0007669"/>
    <property type="project" value="UniProtKB-KW"/>
</dbReference>
<evidence type="ECO:0000313" key="11">
    <source>
        <dbReference type="EMBL" id="GMK58029.1"/>
    </source>
</evidence>
<evidence type="ECO:0000256" key="1">
    <source>
        <dbReference type="ARBA" id="ARBA00004397"/>
    </source>
</evidence>
<comment type="function">
    <text evidence="6 7">Involved in the initiation of assembly of the COPII coat required for the formation of transport vesicles from the endoplasmic reticulum (ER) and the selection of cargo molecules. Also involved in autophagy.</text>
</comment>
<feature type="region of interest" description="Disordered" evidence="8">
    <location>
        <begin position="397"/>
        <end position="584"/>
    </location>
</feature>
<feature type="compositionally biased region" description="Acidic residues" evidence="8">
    <location>
        <begin position="1212"/>
        <end position="1222"/>
    </location>
</feature>
<feature type="compositionally biased region" description="Low complexity" evidence="8">
    <location>
        <begin position="1"/>
        <end position="31"/>
    </location>
</feature>
<keyword evidence="5 7" id="KW-0931">ER-Golgi transport</keyword>
<dbReference type="PANTHER" id="PTHR13402">
    <property type="entry name" value="RGPR-RELATED"/>
    <property type="match status" value="1"/>
</dbReference>
<dbReference type="EMBL" id="BTCM01000005">
    <property type="protein sequence ID" value="GMK58029.1"/>
    <property type="molecule type" value="Genomic_DNA"/>
</dbReference>
<feature type="region of interest" description="Disordered" evidence="8">
    <location>
        <begin position="1003"/>
        <end position="1517"/>
    </location>
</feature>
<feature type="compositionally biased region" description="Acidic residues" evidence="8">
    <location>
        <begin position="543"/>
        <end position="558"/>
    </location>
</feature>
<feature type="region of interest" description="Disordered" evidence="8">
    <location>
        <begin position="763"/>
        <end position="864"/>
    </location>
</feature>
<feature type="domain" description="Sec16 Sec23-binding" evidence="9">
    <location>
        <begin position="1809"/>
        <end position="2091"/>
    </location>
</feature>
<feature type="compositionally biased region" description="Polar residues" evidence="8">
    <location>
        <begin position="1376"/>
        <end position="1399"/>
    </location>
</feature>
<feature type="region of interest" description="Disordered" evidence="8">
    <location>
        <begin position="188"/>
        <end position="383"/>
    </location>
</feature>
<keyword evidence="3 7" id="KW-0813">Transport</keyword>
<feature type="region of interest" description="Disordered" evidence="8">
    <location>
        <begin position="1"/>
        <end position="172"/>
    </location>
</feature>
<feature type="compositionally biased region" description="Polar residues" evidence="8">
    <location>
        <begin position="1500"/>
        <end position="1517"/>
    </location>
</feature>
<feature type="compositionally biased region" description="Polar residues" evidence="8">
    <location>
        <begin position="350"/>
        <end position="369"/>
    </location>
</feature>
<feature type="compositionally biased region" description="Polar residues" evidence="8">
    <location>
        <begin position="804"/>
        <end position="827"/>
    </location>
</feature>
<gene>
    <name evidence="11" type="ORF">CspeluHIS016_0500610</name>
</gene>
<feature type="compositionally biased region" description="Polar residues" evidence="8">
    <location>
        <begin position="1417"/>
        <end position="1427"/>
    </location>
</feature>
<feature type="compositionally biased region" description="Basic and acidic residues" evidence="8">
    <location>
        <begin position="373"/>
        <end position="383"/>
    </location>
</feature>
<feature type="compositionally biased region" description="Pro residues" evidence="8">
    <location>
        <begin position="2299"/>
        <end position="2308"/>
    </location>
</feature>
<feature type="compositionally biased region" description="Pro residues" evidence="8">
    <location>
        <begin position="901"/>
        <end position="913"/>
    </location>
</feature>
<dbReference type="Pfam" id="PF12932">
    <property type="entry name" value="Sec16"/>
    <property type="match status" value="1"/>
</dbReference>
<evidence type="ECO:0000259" key="9">
    <source>
        <dbReference type="Pfam" id="PF12931"/>
    </source>
</evidence>
<evidence type="ECO:0000256" key="4">
    <source>
        <dbReference type="ARBA" id="ARBA00022824"/>
    </source>
</evidence>
<dbReference type="GO" id="GO:0070973">
    <property type="term" value="P:protein localization to endoplasmic reticulum exit site"/>
    <property type="evidence" value="ECO:0007669"/>
    <property type="project" value="TreeGrafter"/>
</dbReference>
<protein>
    <recommendedName>
        <fullName evidence="7">Protein transport protein sec16</fullName>
    </recommendedName>
</protein>
<dbReference type="Gene3D" id="1.25.40.1030">
    <property type="match status" value="1"/>
</dbReference>
<dbReference type="InterPro" id="IPR024298">
    <property type="entry name" value="Sec16_Sec23-bd"/>
</dbReference>
<keyword evidence="7" id="KW-0653">Protein transport</keyword>
<dbReference type="GO" id="GO:0006914">
    <property type="term" value="P:autophagy"/>
    <property type="evidence" value="ECO:0007669"/>
    <property type="project" value="UniProtKB-KW"/>
</dbReference>
<comment type="similarity">
    <text evidence="2 7">Belongs to the SEC16 family.</text>
</comment>
<feature type="compositionally biased region" description="Low complexity" evidence="8">
    <location>
        <begin position="236"/>
        <end position="259"/>
    </location>
</feature>
<dbReference type="GO" id="GO:0005789">
    <property type="term" value="C:endoplasmic reticulum membrane"/>
    <property type="evidence" value="ECO:0007669"/>
    <property type="project" value="UniProtKB-SubCell"/>
</dbReference>
<reference evidence="11" key="2">
    <citation type="submission" date="2023-06" db="EMBL/GenBank/DDBJ databases">
        <authorList>
            <person name="Kobayashi Y."/>
            <person name="Kayamori A."/>
            <person name="Aoki K."/>
            <person name="Shiwa Y."/>
            <person name="Fujita N."/>
            <person name="Sugita T."/>
            <person name="Iwasaki W."/>
            <person name="Tanaka N."/>
            <person name="Takashima M."/>
        </authorList>
    </citation>
    <scope>NUCLEOTIDE SEQUENCE</scope>
    <source>
        <strain evidence="11">HIS016</strain>
    </source>
</reference>
<feature type="compositionally biased region" description="Polar residues" evidence="8">
    <location>
        <begin position="78"/>
        <end position="89"/>
    </location>
</feature>
<feature type="compositionally biased region" description="Pro residues" evidence="8">
    <location>
        <begin position="1080"/>
        <end position="1098"/>
    </location>
</feature>
<evidence type="ECO:0000259" key="10">
    <source>
        <dbReference type="Pfam" id="PF12932"/>
    </source>
</evidence>
<comment type="caution">
    <text evidence="11">The sequence shown here is derived from an EMBL/GenBank/DDBJ whole genome shotgun (WGS) entry which is preliminary data.</text>
</comment>
<evidence type="ECO:0000256" key="6">
    <source>
        <dbReference type="ARBA" id="ARBA00024687"/>
    </source>
</evidence>
<feature type="compositionally biased region" description="Polar residues" evidence="8">
    <location>
        <begin position="1157"/>
        <end position="1166"/>
    </location>
</feature>
<evidence type="ECO:0000313" key="12">
    <source>
        <dbReference type="Proteomes" id="UP001222932"/>
    </source>
</evidence>
<organism evidence="11 12">
    <name type="scientific">Cutaneotrichosporon spelunceum</name>
    <dbReference type="NCBI Taxonomy" id="1672016"/>
    <lineage>
        <taxon>Eukaryota</taxon>
        <taxon>Fungi</taxon>
        <taxon>Dikarya</taxon>
        <taxon>Basidiomycota</taxon>
        <taxon>Agaricomycotina</taxon>
        <taxon>Tremellomycetes</taxon>
        <taxon>Trichosporonales</taxon>
        <taxon>Trichosporonaceae</taxon>
        <taxon>Cutaneotrichosporon</taxon>
    </lineage>
</organism>
<dbReference type="PANTHER" id="PTHR13402:SF6">
    <property type="entry name" value="SECRETORY 16, ISOFORM I"/>
    <property type="match status" value="1"/>
</dbReference>
<evidence type="ECO:0000256" key="2">
    <source>
        <dbReference type="ARBA" id="ARBA00005927"/>
    </source>
</evidence>
<keyword evidence="7" id="KW-0072">Autophagy</keyword>
<comment type="subcellular location">
    <subcellularLocation>
        <location evidence="1">Endoplasmic reticulum membrane</location>
        <topology evidence="1">Peripheral membrane protein</topology>
        <orientation evidence="1">Cytoplasmic side</orientation>
    </subcellularLocation>
</comment>
<feature type="compositionally biased region" description="Basic and acidic residues" evidence="8">
    <location>
        <begin position="1199"/>
        <end position="1211"/>
    </location>
</feature>
<keyword evidence="7" id="KW-0472">Membrane</keyword>
<reference evidence="11" key="1">
    <citation type="journal article" date="2023" name="BMC Genomics">
        <title>Chromosome-level genome assemblies of Cutaneotrichosporon spp. (Trichosporonales, Basidiomycota) reveal imbalanced evolution between nucleotide sequences and chromosome synteny.</title>
        <authorList>
            <person name="Kobayashi Y."/>
            <person name="Kayamori A."/>
            <person name="Aoki K."/>
            <person name="Shiwa Y."/>
            <person name="Matsutani M."/>
            <person name="Fujita N."/>
            <person name="Sugita T."/>
            <person name="Iwasaki W."/>
            <person name="Tanaka N."/>
            <person name="Takashima M."/>
        </authorList>
    </citation>
    <scope>NUCLEOTIDE SEQUENCE</scope>
    <source>
        <strain evidence="11">HIS016</strain>
    </source>
</reference>
<feature type="compositionally biased region" description="Low complexity" evidence="8">
    <location>
        <begin position="1119"/>
        <end position="1131"/>
    </location>
</feature>
<dbReference type="GO" id="GO:0070971">
    <property type="term" value="C:endoplasmic reticulum exit site"/>
    <property type="evidence" value="ECO:0007669"/>
    <property type="project" value="TreeGrafter"/>
</dbReference>
<feature type="compositionally biased region" description="Basic and acidic residues" evidence="8">
    <location>
        <begin position="2229"/>
        <end position="2248"/>
    </location>
</feature>
<keyword evidence="12" id="KW-1185">Reference proteome</keyword>
<feature type="compositionally biased region" description="Pro residues" evidence="8">
    <location>
        <begin position="2357"/>
        <end position="2371"/>
    </location>
</feature>
<feature type="compositionally biased region" description="Polar residues" evidence="8">
    <location>
        <begin position="201"/>
        <end position="213"/>
    </location>
</feature>
<dbReference type="GO" id="GO:0012507">
    <property type="term" value="C:ER to Golgi transport vesicle membrane"/>
    <property type="evidence" value="ECO:0007669"/>
    <property type="project" value="TreeGrafter"/>
</dbReference>
<feature type="compositionally biased region" description="Polar residues" evidence="8">
    <location>
        <begin position="2140"/>
        <end position="2156"/>
    </location>
</feature>
<feature type="compositionally biased region" description="Polar residues" evidence="8">
    <location>
        <begin position="2266"/>
        <end position="2278"/>
    </location>
</feature>
<name>A0AAD3YDK9_9TREE</name>
<dbReference type="GO" id="GO:0015031">
    <property type="term" value="P:protein transport"/>
    <property type="evidence" value="ECO:0007669"/>
    <property type="project" value="UniProtKB-KW"/>
</dbReference>
<keyword evidence="4 7" id="KW-0256">Endoplasmic reticulum</keyword>
<dbReference type="InterPro" id="IPR024340">
    <property type="entry name" value="Sec16_CCD"/>
</dbReference>
<feature type="compositionally biased region" description="Low complexity" evidence="8">
    <location>
        <begin position="453"/>
        <end position="464"/>
    </location>
</feature>
<evidence type="ECO:0000256" key="8">
    <source>
        <dbReference type="SAM" id="MobiDB-lite"/>
    </source>
</evidence>
<feature type="domain" description="Sec16 central conserved" evidence="10">
    <location>
        <begin position="1630"/>
        <end position="1759"/>
    </location>
</feature>
<evidence type="ECO:0000256" key="5">
    <source>
        <dbReference type="ARBA" id="ARBA00022892"/>
    </source>
</evidence>
<feature type="compositionally biased region" description="Basic residues" evidence="8">
    <location>
        <begin position="45"/>
        <end position="55"/>
    </location>
</feature>
<feature type="region of interest" description="Disordered" evidence="8">
    <location>
        <begin position="2089"/>
        <end position="2423"/>
    </location>
</feature>
<proteinExistence type="inferred from homology"/>
<evidence type="ECO:0000256" key="7">
    <source>
        <dbReference type="RuleBase" id="RU364101"/>
    </source>
</evidence>
<dbReference type="Pfam" id="PF12931">
    <property type="entry name" value="TPR_Sec16"/>
    <property type="match status" value="1"/>
</dbReference>
<dbReference type="Proteomes" id="UP001222932">
    <property type="component" value="Unassembled WGS sequence"/>
</dbReference>
<feature type="compositionally biased region" description="Low complexity" evidence="8">
    <location>
        <begin position="2372"/>
        <end position="2390"/>
    </location>
</feature>
<accession>A0AAD3YDK9</accession>
<dbReference type="GO" id="GO:0007030">
    <property type="term" value="P:Golgi organization"/>
    <property type="evidence" value="ECO:0007669"/>
    <property type="project" value="TreeGrafter"/>
</dbReference>
<dbReference type="CDD" id="cd09233">
    <property type="entry name" value="ACE1-Sec16-like"/>
    <property type="match status" value="1"/>
</dbReference>
<feature type="compositionally biased region" description="Low complexity" evidence="8">
    <location>
        <begin position="836"/>
        <end position="856"/>
    </location>
</feature>
<feature type="compositionally biased region" description="Low complexity" evidence="8">
    <location>
        <begin position="1486"/>
        <end position="1499"/>
    </location>
</feature>
<sequence>MSQQPAPADPAGKAAGSVQSGASSSEPAGAGNPPPALGPVTGASKNKKKKKKKKGAASVSATSHSVGGYDAKDIGASTPATSVGETSGAVSDDDPTPDFSPRPFSPPAEASETTQPIKGVPAAESTDGAALFADDCEQVAFLDDTRPDPAPGASADMEPAPADVESAPKNPMMTDLTAAQLPAGVSTFLSSPTNDFDEGTFESTSDLKTSVDTATAAVGRDHAENVKADQATSDKPALAALSEPAEPASQQAAASPTTTHQPWMPSEEKEVTRAFSGEAESLAFEGPTVGDVLDGSTDTVEARAEGVPIPQVPNELGRASELFADEAHTEAFLPDGPPLVTFPSDYPPVATTSQPKSDSGKEASTSTVTVPGGEDHDIAFHTRTADDAVAAQIRWRESKDGSILSSARKEPDASSNLYTDKADAGTFLPQGDDDPTSEPDYPPVGLSSAASYGATAPTAKGPAPVTSARPSEASPGKKAMSALPAMSSSQPHGAGEAESVAPDIPTYTDVAESDVDTEGPRREGEPTPQLPKQQGAASALFADDAETDAFLPDGDDLPTFEPWFPPKPTSAAEEDMFSQSQPSQIPRAQALFTEDEPSAFDIHLSHPDEHVPSTSRALNSTTDTSAAALFADDKEPEFDIGQSSVGDQNKAPARSDPIPGATSDRTVAQPANSSVVGNQSIQNIFSADNTHDWFVDTSVDDTLDIGRADQQQDEPMLDAEELEYDESQVPQGWFNDNGEFQWYTDEERGDVRAAMIADGSLVGKPKAEAADVPDMAFPPEPSKPATEPAASNPYEPATYEPPRATTSVTDSSFSQQLTSAAPTSSFGHPTHPAASTYVPATSAYAPATAPTGPSAYVPASTSPYAPAQPYGAVATAAFDPYAPAASSVAGYGAAAYGNTAPPVPQVPRPAPSEPPKRMKSTAYDPPLRQSKSFVGRPKSAAPPVPTYSTSTASDAPPAPRPGPPKRSETERSAASVLSPHMPSMQSLPEPWIAAEPVTNPYDLQPVTAYEHESSSAAARSLSPPIQAPPRPSTASAAHPPKPTSFDPPLRPTSSRPPSRHASRPAFQPPPVTSPFLPTEAVPPVPAIPSQYAPPPLGDAPPMGSTGTQQQPIVPPPRGPSRGASRSRAASPKFEKFEVPPPVPAIPAAFSHTPCAASPQQARTPPTATHGAPLRTRTPVGALPRVTSPLKNEVFPEPTEPLKRRAISVHEEVDPEGGADVWDESGGAWSQPPPVHSIPKGAMHKDSPASTGSPQLGYESVSLVPETDANEAMRAIGGDPSKTPVARRVENPYAPGASHDPIPSTASSVAQAASLPMATASIGQVTPRPPPQRVPSSPYAPVSVEPARQRAPPNPYASPPAEKHSAFSPLSPKKTPAQLTSPKETASQYMPGSPKKSTLFPSARHESTETSRPRHQHTVSNPYGPSSSHSRDNSVQDPYNPYAPSQPVNPYAPSAASQPRAHSRQSSTAQDMYNPYAPAAPTQPAHSRQSSAQESYSQYAPTSAKTDTYSPATQNTLDMYNPYSPEAQPKRGSFRQYGGNDFNQYAPAVQLPAASRQSTYDPYAPALTTPSSDLYSPGIDIFGQRAVSPQQPNYFQSMGPLDPTYVPQQVLEQRPVSEDPLGRCAPDAHNIPLAVFGFGGVLITKFPGTADDSADAPSYGYASHRGLVTIRPVSEVAEASALSTNSVPFPGPLVLDPATAKGAAGDKKRRDAVLSYLSARSEEIESGLPYLKSNASAKRRDEEAKLVMMRILTAMVEGDGRLFGTPKAAEAIRAALQPPAAVGPLPSINGMGEKRASAAASTQSQLQQLSSLVLAGDKKDAALFAAKSGLWAHALVLSSAVGPDLWRDIVSRFSKAELGHDPMTAGLQSAYSIFGGITPETINDLLTAANITDDPSADRWREVVAGVLFNGKPTDLVCFDDLGARFQRSGLANAAQVCFLLSPNSPFSDMSLTANEKPVKLVDNARDEDGAIFAEIAEYARSLVPTPKGAEAPHAGLPLLMPIKLAQAWRAAELGETEQAKRYCEAIEASARPTKHTRPMIPRHVAASMEDLLERLTGEPSASPAKGLSMRKSNKSLGSWIEGRLTKFIAGEDDQTPAKPDPEPKEGIPVGPFSHFSSISPGPSGGASRAGSHAELDYPPTASSHDSSYQPETSSYQPWAEEDNTTPVADDSELINPMANMSLGPTPVAQDDYKPALKKPAVWDDDDDDLGIGNSSLSRGRTPKAEAPPVEERKEEKKEEKKEKKEEQKTGWFGGWFGSKKKDESGHNYTKANLGNETSMVYDPDQKRWIVKGTKAAPSAPSPPMPPPRAQTASPAAARATPPPGGSAPPSRLSMGAPPRSGPAGPTTGLAPHTGPLSGPPSGPPSGAPSGPPSASSSRGPPRSAPPGASLDDLLSRPPSGRPTSAAAGKKKRAGNKYVDVFKE</sequence>
<evidence type="ECO:0000256" key="3">
    <source>
        <dbReference type="ARBA" id="ARBA00022448"/>
    </source>
</evidence>
<feature type="region of interest" description="Disordered" evidence="8">
    <location>
        <begin position="633"/>
        <end position="666"/>
    </location>
</feature>
<feature type="region of interest" description="Disordered" evidence="8">
    <location>
        <begin position="894"/>
        <end position="991"/>
    </location>
</feature>
<feature type="compositionally biased region" description="Basic and acidic residues" evidence="8">
    <location>
        <begin position="1402"/>
        <end position="1411"/>
    </location>
</feature>